<comment type="caution">
    <text evidence="10">The sequence shown here is derived from an EMBL/GenBank/DDBJ whole genome shotgun (WGS) entry which is preliminary data.</text>
</comment>
<comment type="domain">
    <text evidence="8">The N-terminal domain determines nucleotide recognition and specific binding, while the C-terminal domain determines the specific binding to the target protein.</text>
</comment>
<protein>
    <recommendedName>
        <fullName evidence="8">Molybdenum cofactor guanylyltransferase</fullName>
        <shortName evidence="8">MoCo guanylyltransferase</shortName>
        <ecNumber evidence="8">2.7.7.77</ecNumber>
    </recommendedName>
    <alternativeName>
        <fullName evidence="8">GTP:molybdopterin guanylyltransferase</fullName>
    </alternativeName>
    <alternativeName>
        <fullName evidence="8">Mo-MPT guanylyltransferase</fullName>
    </alternativeName>
    <alternativeName>
        <fullName evidence="8">Molybdopterin guanylyltransferase</fullName>
    </alternativeName>
    <alternativeName>
        <fullName evidence="8">Molybdopterin-guanine dinucleotide synthase</fullName>
        <shortName evidence="8">MGD synthase</shortName>
    </alternativeName>
</protein>
<dbReference type="GO" id="GO:0061603">
    <property type="term" value="F:molybdenum cofactor guanylyltransferase activity"/>
    <property type="evidence" value="ECO:0007669"/>
    <property type="project" value="UniProtKB-EC"/>
</dbReference>
<evidence type="ECO:0000259" key="9">
    <source>
        <dbReference type="Pfam" id="PF12804"/>
    </source>
</evidence>
<evidence type="ECO:0000256" key="4">
    <source>
        <dbReference type="ARBA" id="ARBA00022741"/>
    </source>
</evidence>
<evidence type="ECO:0000256" key="5">
    <source>
        <dbReference type="ARBA" id="ARBA00022842"/>
    </source>
</evidence>
<comment type="similarity">
    <text evidence="8">Belongs to the MobA family.</text>
</comment>
<dbReference type="PANTHER" id="PTHR19136:SF81">
    <property type="entry name" value="MOLYBDENUM COFACTOR GUANYLYLTRANSFERASE"/>
    <property type="match status" value="1"/>
</dbReference>
<dbReference type="CDD" id="cd02503">
    <property type="entry name" value="MobA"/>
    <property type="match status" value="1"/>
</dbReference>
<dbReference type="OrthoDB" id="9788394at2"/>
<dbReference type="AlphaFoldDB" id="A0A4R0P564"/>
<dbReference type="RefSeq" id="WP_131570768.1">
    <property type="nucleotide sequence ID" value="NZ_JAINFK010000007.1"/>
</dbReference>
<evidence type="ECO:0000313" key="11">
    <source>
        <dbReference type="Proteomes" id="UP000291301"/>
    </source>
</evidence>
<keyword evidence="2 8" id="KW-0808">Transferase</keyword>
<dbReference type="Gene3D" id="3.90.550.10">
    <property type="entry name" value="Spore Coat Polysaccharide Biosynthesis Protein SpsA, Chain A"/>
    <property type="match status" value="1"/>
</dbReference>
<feature type="binding site" evidence="8">
    <location>
        <position position="55"/>
    </location>
    <ligand>
        <name>GTP</name>
        <dbReference type="ChEBI" id="CHEBI:37565"/>
    </ligand>
</feature>
<evidence type="ECO:0000256" key="7">
    <source>
        <dbReference type="ARBA" id="ARBA00023150"/>
    </source>
</evidence>
<comment type="catalytic activity">
    <reaction evidence="8">
        <text>Mo-molybdopterin + GTP + H(+) = Mo-molybdopterin guanine dinucleotide + diphosphate</text>
        <dbReference type="Rhea" id="RHEA:34243"/>
        <dbReference type="ChEBI" id="CHEBI:15378"/>
        <dbReference type="ChEBI" id="CHEBI:33019"/>
        <dbReference type="ChEBI" id="CHEBI:37565"/>
        <dbReference type="ChEBI" id="CHEBI:71302"/>
        <dbReference type="ChEBI" id="CHEBI:71310"/>
        <dbReference type="EC" id="2.7.7.77"/>
    </reaction>
</comment>
<keyword evidence="10" id="KW-0548">Nucleotidyltransferase</keyword>
<dbReference type="EMBL" id="SJST01000008">
    <property type="protein sequence ID" value="TCD11817.1"/>
    <property type="molecule type" value="Genomic_DNA"/>
</dbReference>
<dbReference type="NCBIfam" id="TIGR02665">
    <property type="entry name" value="molyb_mobA"/>
    <property type="match status" value="1"/>
</dbReference>
<feature type="binding site" evidence="8">
    <location>
        <position position="73"/>
    </location>
    <ligand>
        <name>GTP</name>
        <dbReference type="ChEBI" id="CHEBI:37565"/>
    </ligand>
</feature>
<feature type="binding site" evidence="8">
    <location>
        <position position="27"/>
    </location>
    <ligand>
        <name>GTP</name>
        <dbReference type="ChEBI" id="CHEBI:37565"/>
    </ligand>
</feature>
<keyword evidence="6 8" id="KW-0342">GTP-binding</keyword>
<keyword evidence="3 8" id="KW-0479">Metal-binding</keyword>
<dbReference type="Proteomes" id="UP000291301">
    <property type="component" value="Unassembled WGS sequence"/>
</dbReference>
<gene>
    <name evidence="8 10" type="primary">mobA</name>
    <name evidence="10" type="ORF">E0D97_15885</name>
</gene>
<reference evidence="10 11" key="1">
    <citation type="journal article" date="2015" name="Antonie Van Leeuwenhoek">
        <title>Oricola cellulosilytica gen. nov., sp. nov., a cellulose-degrading bacterium of the family Phyllobacteriaceae isolated from surface seashore water, and emended descriptions of Mesorhizobium loti and Phyllobacterium myrsinacearum.</title>
        <authorList>
            <person name="Hameed A."/>
            <person name="Shahina M."/>
            <person name="Lai W.A."/>
            <person name="Lin S.Y."/>
            <person name="Young L.S."/>
            <person name="Liu Y.C."/>
            <person name="Hsu Y.H."/>
            <person name="Young C.C."/>
        </authorList>
    </citation>
    <scope>NUCLEOTIDE SEQUENCE [LARGE SCALE GENOMIC DNA]</scope>
    <source>
        <strain evidence="10 11">KCTC 52183</strain>
    </source>
</reference>
<evidence type="ECO:0000256" key="1">
    <source>
        <dbReference type="ARBA" id="ARBA00022490"/>
    </source>
</evidence>
<dbReference type="PANTHER" id="PTHR19136">
    <property type="entry name" value="MOLYBDENUM COFACTOR GUANYLYLTRANSFERASE"/>
    <property type="match status" value="1"/>
</dbReference>
<proteinExistence type="inferred from homology"/>
<name>A0A4R0P564_9HYPH</name>
<comment type="subunit">
    <text evidence="8">Monomer.</text>
</comment>
<feature type="binding site" evidence="8">
    <location>
        <position position="108"/>
    </location>
    <ligand>
        <name>Mg(2+)</name>
        <dbReference type="ChEBI" id="CHEBI:18420"/>
    </ligand>
</feature>
<comment type="subcellular location">
    <subcellularLocation>
        <location evidence="8">Cytoplasm</location>
    </subcellularLocation>
</comment>
<evidence type="ECO:0000256" key="2">
    <source>
        <dbReference type="ARBA" id="ARBA00022679"/>
    </source>
</evidence>
<dbReference type="EC" id="2.7.7.77" evidence="8"/>
<dbReference type="InterPro" id="IPR013482">
    <property type="entry name" value="Molybde_CF_guanTrfase"/>
</dbReference>
<dbReference type="GO" id="GO:0005525">
    <property type="term" value="F:GTP binding"/>
    <property type="evidence" value="ECO:0007669"/>
    <property type="project" value="UniProtKB-UniRule"/>
</dbReference>
<dbReference type="HAMAP" id="MF_00316">
    <property type="entry name" value="MobA"/>
    <property type="match status" value="1"/>
</dbReference>
<comment type="function">
    <text evidence="8">Transfers a GMP moiety from GTP to Mo-molybdopterin (Mo-MPT) cofactor (Moco or molybdenum cofactor) to form Mo-molybdopterin guanine dinucleotide (Mo-MGD) cofactor.</text>
</comment>
<dbReference type="SUPFAM" id="SSF53448">
    <property type="entry name" value="Nucleotide-diphospho-sugar transferases"/>
    <property type="match status" value="1"/>
</dbReference>
<evidence type="ECO:0000256" key="3">
    <source>
        <dbReference type="ARBA" id="ARBA00022723"/>
    </source>
</evidence>
<feature type="binding site" evidence="8">
    <location>
        <position position="108"/>
    </location>
    <ligand>
        <name>GTP</name>
        <dbReference type="ChEBI" id="CHEBI:37565"/>
    </ligand>
</feature>
<accession>A0A4R0P564</accession>
<dbReference type="InterPro" id="IPR029044">
    <property type="entry name" value="Nucleotide-diphossugar_trans"/>
</dbReference>
<dbReference type="InterPro" id="IPR025877">
    <property type="entry name" value="MobA-like_NTP_Trfase"/>
</dbReference>
<keyword evidence="4 8" id="KW-0547">Nucleotide-binding</keyword>
<feature type="domain" description="MobA-like NTP transferase" evidence="9">
    <location>
        <begin position="11"/>
        <end position="168"/>
    </location>
</feature>
<evidence type="ECO:0000313" key="10">
    <source>
        <dbReference type="EMBL" id="TCD11817.1"/>
    </source>
</evidence>
<organism evidence="10 11">
    <name type="scientific">Oricola cellulosilytica</name>
    <dbReference type="NCBI Taxonomy" id="1429082"/>
    <lineage>
        <taxon>Bacteria</taxon>
        <taxon>Pseudomonadati</taxon>
        <taxon>Pseudomonadota</taxon>
        <taxon>Alphaproteobacteria</taxon>
        <taxon>Hyphomicrobiales</taxon>
        <taxon>Ahrensiaceae</taxon>
        <taxon>Oricola</taxon>
    </lineage>
</organism>
<keyword evidence="11" id="KW-1185">Reference proteome</keyword>
<comment type="cofactor">
    <cofactor evidence="8">
        <name>Mg(2+)</name>
        <dbReference type="ChEBI" id="CHEBI:18420"/>
    </cofactor>
</comment>
<keyword evidence="1 8" id="KW-0963">Cytoplasm</keyword>
<feature type="binding site" evidence="8">
    <location>
        <begin position="14"/>
        <end position="16"/>
    </location>
    <ligand>
        <name>GTP</name>
        <dbReference type="ChEBI" id="CHEBI:37565"/>
    </ligand>
</feature>
<dbReference type="GO" id="GO:1902758">
    <property type="term" value="P:bis(molybdopterin guanine dinucleotide)molybdenum biosynthetic process"/>
    <property type="evidence" value="ECO:0007669"/>
    <property type="project" value="TreeGrafter"/>
</dbReference>
<keyword evidence="5 8" id="KW-0460">Magnesium</keyword>
<evidence type="ECO:0000256" key="6">
    <source>
        <dbReference type="ARBA" id="ARBA00023134"/>
    </source>
</evidence>
<dbReference type="GO" id="GO:0005737">
    <property type="term" value="C:cytoplasm"/>
    <property type="evidence" value="ECO:0007669"/>
    <property type="project" value="UniProtKB-SubCell"/>
</dbReference>
<keyword evidence="7 8" id="KW-0501">Molybdenum cofactor biosynthesis</keyword>
<dbReference type="Pfam" id="PF12804">
    <property type="entry name" value="NTP_transf_3"/>
    <property type="match status" value="1"/>
</dbReference>
<sequence>MVDRHGVRVVGVILAGGLSRRMGGGDKPLMDLGGRPMLQHVIARLEPQVEAIAINANGDPKRFAEFGKPVVEDTVEGHAGPLAGILSGMLWAHRLDTGVTHVLTAAADTPFLPPDLAARLTEEATGQTTIAMAESDGHRHPVFALWPVALASDLQAWMAATDTYKVMAWARRHTLIMCNFALLSDGTDPFFNANTPEELARAEAILQKAA</sequence>
<dbReference type="GO" id="GO:0046872">
    <property type="term" value="F:metal ion binding"/>
    <property type="evidence" value="ECO:0007669"/>
    <property type="project" value="UniProtKB-KW"/>
</dbReference>
<evidence type="ECO:0000256" key="8">
    <source>
        <dbReference type="HAMAP-Rule" id="MF_00316"/>
    </source>
</evidence>